<dbReference type="EMBL" id="LQPZ01000021">
    <property type="protein sequence ID" value="ORX05036.1"/>
    <property type="molecule type" value="Genomic_DNA"/>
</dbReference>
<keyword evidence="3" id="KW-0378">Hydrolase</keyword>
<protein>
    <submittedName>
        <fullName evidence="6">Mycofactocin system creatininase</fullName>
    </submittedName>
</protein>
<keyword evidence="7" id="KW-1185">Reference proteome</keyword>
<evidence type="ECO:0000256" key="5">
    <source>
        <dbReference type="ARBA" id="ARBA00024029"/>
    </source>
</evidence>
<dbReference type="PANTHER" id="PTHR35005">
    <property type="entry name" value="3-DEHYDRO-SCYLLO-INOSOSE HYDROLASE"/>
    <property type="match status" value="1"/>
</dbReference>
<keyword evidence="4" id="KW-0862">Zinc</keyword>
<comment type="caution">
    <text evidence="6">The sequence shown here is derived from an EMBL/GenBank/DDBJ whole genome shotgun (WGS) entry which is preliminary data.</text>
</comment>
<dbReference type="Gene3D" id="3.40.50.10310">
    <property type="entry name" value="Creatininase"/>
    <property type="match status" value="1"/>
</dbReference>
<evidence type="ECO:0000313" key="6">
    <source>
        <dbReference type="EMBL" id="ORX05036.1"/>
    </source>
</evidence>
<comment type="similarity">
    <text evidence="5">Belongs to the creatininase superfamily.</text>
</comment>
<dbReference type="PANTHER" id="PTHR35005:SF1">
    <property type="entry name" value="2-AMINO-5-FORMYLAMINO-6-RIBOSYLAMINOPYRIMIDIN-4(3H)-ONE 5'-MONOPHOSPHATE DEFORMYLASE"/>
    <property type="match status" value="1"/>
</dbReference>
<dbReference type="OrthoDB" id="9801445at2"/>
<comment type="cofactor">
    <cofactor evidence="1">
        <name>Zn(2+)</name>
        <dbReference type="ChEBI" id="CHEBI:29105"/>
    </cofactor>
</comment>
<organism evidence="6 7">
    <name type="scientific">Mycolicibacillus trivialis</name>
    <dbReference type="NCBI Taxonomy" id="1798"/>
    <lineage>
        <taxon>Bacteria</taxon>
        <taxon>Bacillati</taxon>
        <taxon>Actinomycetota</taxon>
        <taxon>Actinomycetes</taxon>
        <taxon>Mycobacteriales</taxon>
        <taxon>Mycobacteriaceae</taxon>
        <taxon>Mycolicibacillus</taxon>
    </lineage>
</organism>
<reference evidence="6 7" key="1">
    <citation type="submission" date="2016-01" db="EMBL/GenBank/DDBJ databases">
        <title>The new phylogeny of the genus Mycobacterium.</title>
        <authorList>
            <person name="Tarcisio F."/>
            <person name="Conor M."/>
            <person name="Antonella G."/>
            <person name="Elisabetta G."/>
            <person name="Giulia F.S."/>
            <person name="Sara T."/>
            <person name="Anna F."/>
            <person name="Clotilde B."/>
            <person name="Roberto B."/>
            <person name="Veronica D.S."/>
            <person name="Fabio R."/>
            <person name="Monica P."/>
            <person name="Olivier J."/>
            <person name="Enrico T."/>
            <person name="Nicola S."/>
        </authorList>
    </citation>
    <scope>NUCLEOTIDE SEQUENCE [LARGE SCALE GENOMIC DNA]</scope>
    <source>
        <strain evidence="6 7">DSM 44153</strain>
    </source>
</reference>
<name>A0A1X2EKD1_9MYCO</name>
<dbReference type="InterPro" id="IPR024087">
    <property type="entry name" value="Creatininase-like_sf"/>
</dbReference>
<dbReference type="GO" id="GO:0046872">
    <property type="term" value="F:metal ion binding"/>
    <property type="evidence" value="ECO:0007669"/>
    <property type="project" value="UniProtKB-KW"/>
</dbReference>
<dbReference type="STRING" id="1798.AWC30_09415"/>
<dbReference type="InterPro" id="IPR003785">
    <property type="entry name" value="Creatininase/forma_Hydrolase"/>
</dbReference>
<dbReference type="Pfam" id="PF02633">
    <property type="entry name" value="Creatininase"/>
    <property type="match status" value="1"/>
</dbReference>
<dbReference type="GO" id="GO:0016811">
    <property type="term" value="F:hydrolase activity, acting on carbon-nitrogen (but not peptide) bonds, in linear amides"/>
    <property type="evidence" value="ECO:0007669"/>
    <property type="project" value="TreeGrafter"/>
</dbReference>
<dbReference type="Proteomes" id="UP000193090">
    <property type="component" value="Unassembled WGS sequence"/>
</dbReference>
<dbReference type="InterPro" id="IPR023871">
    <property type="entry name" value="MftE"/>
</dbReference>
<dbReference type="AlphaFoldDB" id="A0A1X2EKD1"/>
<evidence type="ECO:0000256" key="1">
    <source>
        <dbReference type="ARBA" id="ARBA00001947"/>
    </source>
</evidence>
<accession>A0A1X2EKD1</accession>
<keyword evidence="2" id="KW-0479">Metal-binding</keyword>
<evidence type="ECO:0000313" key="7">
    <source>
        <dbReference type="Proteomes" id="UP000193090"/>
    </source>
</evidence>
<proteinExistence type="inferred from homology"/>
<evidence type="ECO:0000256" key="2">
    <source>
        <dbReference type="ARBA" id="ARBA00022723"/>
    </source>
</evidence>
<dbReference type="SUPFAM" id="SSF102215">
    <property type="entry name" value="Creatininase"/>
    <property type="match status" value="1"/>
</dbReference>
<dbReference type="RefSeq" id="WP_085109919.1">
    <property type="nucleotide sequence ID" value="NZ_JACKSN010000035.1"/>
</dbReference>
<evidence type="ECO:0000256" key="3">
    <source>
        <dbReference type="ARBA" id="ARBA00022801"/>
    </source>
</evidence>
<gene>
    <name evidence="6" type="ORF">AWC30_09415</name>
</gene>
<dbReference type="GO" id="GO:0009231">
    <property type="term" value="P:riboflavin biosynthetic process"/>
    <property type="evidence" value="ECO:0007669"/>
    <property type="project" value="TreeGrafter"/>
</dbReference>
<evidence type="ECO:0000256" key="4">
    <source>
        <dbReference type="ARBA" id="ARBA00022833"/>
    </source>
</evidence>
<dbReference type="NCBIfam" id="TIGR03964">
    <property type="entry name" value="mycofact_creat"/>
    <property type="match status" value="1"/>
</dbReference>
<sequence>MRVESAESCAPQVNWAYHRRVALPVELAGSTSGQLRDGYPSLLVPVGSTEQHGPHLPLDTDTRIAAAVARATAAGLAGRSTESWLVAPAIAYGASGEHQSFPGTVSIGTEVLERVLVEYGRSAMTWAHRLVFVNGHGGNVDALRAAVRRMRFESREVGWSPCVTVGGDAHAGHTETSVMLHLAPADVMTERWQPGNSAPLGQLIGAMRRGGVAAVSEVGVLGDPTTATARDGEEIFTAMVDDCIRRVRAWMPGDDGMLA</sequence>